<dbReference type="EMBL" id="JAKKPZ010000310">
    <property type="protein sequence ID" value="KAI1696720.1"/>
    <property type="molecule type" value="Genomic_DNA"/>
</dbReference>
<reference evidence="2" key="1">
    <citation type="submission" date="2022-01" db="EMBL/GenBank/DDBJ databases">
        <title>Genome Sequence Resource for Two Populations of Ditylenchus destructor, the Migratory Endoparasitic Phytonematode.</title>
        <authorList>
            <person name="Zhang H."/>
            <person name="Lin R."/>
            <person name="Xie B."/>
        </authorList>
    </citation>
    <scope>NUCLEOTIDE SEQUENCE</scope>
    <source>
        <strain evidence="2">BazhouSP</strain>
    </source>
</reference>
<name>A0AAD4MLF9_9BILA</name>
<sequence length="107" mass="11738">MMTLGFIVIISLTLTEIFAGPVKVYFLTRDCDARDGKAVNIDGSKPVTIGSLLQDAGLGHCKPPYGDLSATLVSRSNKTQEQFHGFNTRIDHYVIERDVDEISLHAS</sequence>
<evidence type="ECO:0000313" key="3">
    <source>
        <dbReference type="Proteomes" id="UP001201812"/>
    </source>
</evidence>
<keyword evidence="3" id="KW-1185">Reference proteome</keyword>
<keyword evidence="1" id="KW-0732">Signal</keyword>
<dbReference type="Proteomes" id="UP001201812">
    <property type="component" value="Unassembled WGS sequence"/>
</dbReference>
<protein>
    <submittedName>
        <fullName evidence="2">Uncharacterized protein</fullName>
    </submittedName>
</protein>
<accession>A0AAD4MLF9</accession>
<feature type="signal peptide" evidence="1">
    <location>
        <begin position="1"/>
        <end position="19"/>
    </location>
</feature>
<evidence type="ECO:0000313" key="2">
    <source>
        <dbReference type="EMBL" id="KAI1696720.1"/>
    </source>
</evidence>
<dbReference type="AlphaFoldDB" id="A0AAD4MLF9"/>
<comment type="caution">
    <text evidence="2">The sequence shown here is derived from an EMBL/GenBank/DDBJ whole genome shotgun (WGS) entry which is preliminary data.</text>
</comment>
<proteinExistence type="predicted"/>
<evidence type="ECO:0000256" key="1">
    <source>
        <dbReference type="SAM" id="SignalP"/>
    </source>
</evidence>
<organism evidence="2 3">
    <name type="scientific">Ditylenchus destructor</name>
    <dbReference type="NCBI Taxonomy" id="166010"/>
    <lineage>
        <taxon>Eukaryota</taxon>
        <taxon>Metazoa</taxon>
        <taxon>Ecdysozoa</taxon>
        <taxon>Nematoda</taxon>
        <taxon>Chromadorea</taxon>
        <taxon>Rhabditida</taxon>
        <taxon>Tylenchina</taxon>
        <taxon>Tylenchomorpha</taxon>
        <taxon>Sphaerularioidea</taxon>
        <taxon>Anguinidae</taxon>
        <taxon>Anguininae</taxon>
        <taxon>Ditylenchus</taxon>
    </lineage>
</organism>
<gene>
    <name evidence="2" type="ORF">DdX_18895</name>
</gene>
<feature type="chain" id="PRO_5042287047" evidence="1">
    <location>
        <begin position="20"/>
        <end position="107"/>
    </location>
</feature>